<evidence type="ECO:0000256" key="5">
    <source>
        <dbReference type="ARBA" id="ARBA00023150"/>
    </source>
</evidence>
<evidence type="ECO:0000256" key="10">
    <source>
        <dbReference type="ARBA" id="ARBA00032474"/>
    </source>
</evidence>
<dbReference type="NCBIfam" id="NF007959">
    <property type="entry name" value="PRK10678.1"/>
    <property type="match status" value="1"/>
</dbReference>
<evidence type="ECO:0000256" key="11">
    <source>
        <dbReference type="ARBA" id="ARBA00049878"/>
    </source>
</evidence>
<dbReference type="RefSeq" id="WP_092674511.1">
    <property type="nucleotide sequence ID" value="NZ_FOGC01000004.1"/>
</dbReference>
<evidence type="ECO:0000313" key="12">
    <source>
        <dbReference type="EMBL" id="SEQ58406.1"/>
    </source>
</evidence>
<keyword evidence="5" id="KW-0501">Molybdenum cofactor biosynthesis</keyword>
<comment type="similarity">
    <text evidence="2">Belongs to the MoaE family.</text>
</comment>
<evidence type="ECO:0000313" key="13">
    <source>
        <dbReference type="Proteomes" id="UP000242515"/>
    </source>
</evidence>
<dbReference type="Gene3D" id="3.90.1170.40">
    <property type="entry name" value="Molybdopterin biosynthesis MoaE subunit"/>
    <property type="match status" value="1"/>
</dbReference>
<protein>
    <recommendedName>
        <fullName evidence="4">Molybdopterin synthase catalytic subunit</fullName>
        <ecNumber evidence="3">2.8.1.12</ecNumber>
    </recommendedName>
    <alternativeName>
        <fullName evidence="9">MPT synthase subunit 2</fullName>
    </alternativeName>
    <alternativeName>
        <fullName evidence="7">Molybdenum cofactor biosynthesis protein E</fullName>
    </alternativeName>
    <alternativeName>
        <fullName evidence="8">Molybdopterin-converting factor large subunit</fullName>
    </alternativeName>
    <alternativeName>
        <fullName evidence="10">Molybdopterin-converting factor subunit 2</fullName>
    </alternativeName>
</protein>
<dbReference type="OrthoDB" id="9803224at2"/>
<evidence type="ECO:0000256" key="8">
    <source>
        <dbReference type="ARBA" id="ARBA00030407"/>
    </source>
</evidence>
<evidence type="ECO:0000256" key="6">
    <source>
        <dbReference type="ARBA" id="ARBA00026066"/>
    </source>
</evidence>
<name>A0A1H9H7Y8_9GAMM</name>
<keyword evidence="13" id="KW-1185">Reference proteome</keyword>
<comment type="subunit">
    <text evidence="6">Heterotetramer of 2 MoaD subunits and 2 MoaE subunits. Also stable as homodimer. The enzyme changes between these two forms during catalysis.</text>
</comment>
<comment type="catalytic activity">
    <reaction evidence="11">
        <text>2 [molybdopterin-synthase sulfur-carrier protein]-C-terminal-Gly-aminoethanethioate + cyclic pyranopterin phosphate + H2O = molybdopterin + 2 [molybdopterin-synthase sulfur-carrier protein]-C-terminal Gly-Gly + 2 H(+)</text>
        <dbReference type="Rhea" id="RHEA:26333"/>
        <dbReference type="Rhea" id="RHEA-COMP:12202"/>
        <dbReference type="Rhea" id="RHEA-COMP:19907"/>
        <dbReference type="ChEBI" id="CHEBI:15377"/>
        <dbReference type="ChEBI" id="CHEBI:15378"/>
        <dbReference type="ChEBI" id="CHEBI:58698"/>
        <dbReference type="ChEBI" id="CHEBI:59648"/>
        <dbReference type="ChEBI" id="CHEBI:90778"/>
        <dbReference type="ChEBI" id="CHEBI:232372"/>
        <dbReference type="EC" id="2.8.1.12"/>
    </reaction>
</comment>
<organism evidence="12 13">
    <name type="scientific">Rosenbergiella nectarea</name>
    <dbReference type="NCBI Taxonomy" id="988801"/>
    <lineage>
        <taxon>Bacteria</taxon>
        <taxon>Pseudomonadati</taxon>
        <taxon>Pseudomonadota</taxon>
        <taxon>Gammaproteobacteria</taxon>
        <taxon>Enterobacterales</taxon>
        <taxon>Erwiniaceae</taxon>
        <taxon>Rosenbergiella</taxon>
    </lineage>
</organism>
<dbReference type="InterPro" id="IPR036563">
    <property type="entry name" value="MoaE_sf"/>
</dbReference>
<dbReference type="EC" id="2.8.1.12" evidence="3"/>
<dbReference type="Pfam" id="PF02391">
    <property type="entry name" value="MoaE"/>
    <property type="match status" value="1"/>
</dbReference>
<dbReference type="GO" id="GO:0006777">
    <property type="term" value="P:Mo-molybdopterin cofactor biosynthetic process"/>
    <property type="evidence" value="ECO:0007669"/>
    <property type="project" value="UniProtKB-KW"/>
</dbReference>
<dbReference type="STRING" id="988801.SAMN05216522_104112"/>
<dbReference type="CDD" id="cd00756">
    <property type="entry name" value="MoaE"/>
    <property type="match status" value="1"/>
</dbReference>
<accession>A0A1H9H7Y8</accession>
<proteinExistence type="inferred from homology"/>
<evidence type="ECO:0000256" key="2">
    <source>
        <dbReference type="ARBA" id="ARBA00005426"/>
    </source>
</evidence>
<evidence type="ECO:0000256" key="3">
    <source>
        <dbReference type="ARBA" id="ARBA00011950"/>
    </source>
</evidence>
<dbReference type="GO" id="GO:0030366">
    <property type="term" value="F:molybdopterin synthase activity"/>
    <property type="evidence" value="ECO:0007669"/>
    <property type="project" value="UniProtKB-EC"/>
</dbReference>
<evidence type="ECO:0000256" key="1">
    <source>
        <dbReference type="ARBA" id="ARBA00005046"/>
    </source>
</evidence>
<evidence type="ECO:0000256" key="9">
    <source>
        <dbReference type="ARBA" id="ARBA00030781"/>
    </source>
</evidence>
<dbReference type="Proteomes" id="UP000242515">
    <property type="component" value="Unassembled WGS sequence"/>
</dbReference>
<dbReference type="PANTHER" id="PTHR23404">
    <property type="entry name" value="MOLYBDOPTERIN SYNTHASE RELATED"/>
    <property type="match status" value="1"/>
</dbReference>
<sequence length="155" mass="17595">MHALTRIQVTPAPFCVDHEYRLAASHHQDGAIVFFVGKVRDMNQGHAVNQLTLEHYPGMTERVLYGLADQARARFAVNNITIIHRVGTFSLGEEIVLVIVSAIHRHAAFMATEFIMDLLKSQAPFWKREVTEEGARWLSPTLQDSTAPEKWMNKE</sequence>
<comment type="pathway">
    <text evidence="1">Cofactor biosynthesis; molybdopterin biosynthesis.</text>
</comment>
<evidence type="ECO:0000256" key="7">
    <source>
        <dbReference type="ARBA" id="ARBA00029745"/>
    </source>
</evidence>
<dbReference type="SUPFAM" id="SSF54690">
    <property type="entry name" value="Molybdopterin synthase subunit MoaE"/>
    <property type="match status" value="1"/>
</dbReference>
<dbReference type="AlphaFoldDB" id="A0A1H9H7Y8"/>
<evidence type="ECO:0000256" key="4">
    <source>
        <dbReference type="ARBA" id="ARBA00013858"/>
    </source>
</evidence>
<dbReference type="UniPathway" id="UPA00344"/>
<dbReference type="InterPro" id="IPR003448">
    <property type="entry name" value="Mopterin_biosynth_MoaE"/>
</dbReference>
<dbReference type="EMBL" id="FOGC01000004">
    <property type="protein sequence ID" value="SEQ58406.1"/>
    <property type="molecule type" value="Genomic_DNA"/>
</dbReference>
<reference evidence="13" key="1">
    <citation type="submission" date="2016-10" db="EMBL/GenBank/DDBJ databases">
        <authorList>
            <person name="Varghese N."/>
            <person name="Submissions S."/>
        </authorList>
    </citation>
    <scope>NUCLEOTIDE SEQUENCE [LARGE SCALE GENOMIC DNA]</scope>
    <source>
        <strain evidence="13">8N4</strain>
    </source>
</reference>
<gene>
    <name evidence="12" type="ORF">SAMN05216522_104112</name>
</gene>